<name>A0A7K0DCS8_9NOCA</name>
<feature type="compositionally biased region" description="Polar residues" evidence="1">
    <location>
        <begin position="451"/>
        <end position="477"/>
    </location>
</feature>
<feature type="compositionally biased region" description="Basic and acidic residues" evidence="1">
    <location>
        <begin position="1366"/>
        <end position="1418"/>
    </location>
</feature>
<feature type="region of interest" description="Disordered" evidence="1">
    <location>
        <begin position="1516"/>
        <end position="1546"/>
    </location>
</feature>
<dbReference type="CDD" id="cd20739">
    <property type="entry name" value="PoNe_DUF637"/>
    <property type="match status" value="1"/>
</dbReference>
<feature type="region of interest" description="Disordered" evidence="1">
    <location>
        <begin position="307"/>
        <end position="688"/>
    </location>
</feature>
<evidence type="ECO:0000256" key="1">
    <source>
        <dbReference type="SAM" id="MobiDB-lite"/>
    </source>
</evidence>
<feature type="compositionally biased region" description="Basic and acidic residues" evidence="1">
    <location>
        <begin position="1532"/>
        <end position="1546"/>
    </location>
</feature>
<feature type="compositionally biased region" description="Basic and acidic residues" evidence="1">
    <location>
        <begin position="486"/>
        <end position="495"/>
    </location>
</feature>
<feature type="compositionally biased region" description="Basic and acidic residues" evidence="1">
    <location>
        <begin position="852"/>
        <end position="881"/>
    </location>
</feature>
<gene>
    <name evidence="3" type="ORF">NRB20_62590</name>
</gene>
<feature type="region of interest" description="Disordered" evidence="1">
    <location>
        <begin position="1091"/>
        <end position="1120"/>
    </location>
</feature>
<accession>A0A7K0DCS8</accession>
<dbReference type="Proteomes" id="UP000438448">
    <property type="component" value="Unassembled WGS sequence"/>
</dbReference>
<reference evidence="3 4" key="1">
    <citation type="submission" date="2019-10" db="EMBL/GenBank/DDBJ databases">
        <title>Nocardia macrotermitis sp. nov. and Nocardia aurantia sp. nov., isolated from the gut of fungus growing-termite Macrotermes natalensis.</title>
        <authorList>
            <person name="Benndorf R."/>
            <person name="Schwitalla J."/>
            <person name="Martin K."/>
            <person name="De Beer W."/>
            <person name="Kaster A.-K."/>
            <person name="Vollmers J."/>
            <person name="Poulsen M."/>
            <person name="Beemelmanns C."/>
        </authorList>
    </citation>
    <scope>NUCLEOTIDE SEQUENCE [LARGE SCALE GENOMIC DNA]</scope>
    <source>
        <strain evidence="3 4">RB20</strain>
    </source>
</reference>
<feature type="compositionally biased region" description="Basic and acidic residues" evidence="1">
    <location>
        <begin position="908"/>
        <end position="977"/>
    </location>
</feature>
<keyword evidence="4" id="KW-1185">Reference proteome</keyword>
<feature type="compositionally biased region" description="Basic and acidic residues" evidence="1">
    <location>
        <begin position="1139"/>
        <end position="1149"/>
    </location>
</feature>
<feature type="compositionally biased region" description="Low complexity" evidence="1">
    <location>
        <begin position="409"/>
        <end position="418"/>
    </location>
</feature>
<feature type="compositionally biased region" description="Basic and acidic residues" evidence="1">
    <location>
        <begin position="1516"/>
        <end position="1525"/>
    </location>
</feature>
<feature type="compositionally biased region" description="Basic and acidic residues" evidence="1">
    <location>
        <begin position="1108"/>
        <end position="1118"/>
    </location>
</feature>
<feature type="region of interest" description="Disordered" evidence="1">
    <location>
        <begin position="818"/>
        <end position="977"/>
    </location>
</feature>
<feature type="compositionally biased region" description="Basic and acidic residues" evidence="1">
    <location>
        <begin position="825"/>
        <end position="842"/>
    </location>
</feature>
<evidence type="ECO:0000259" key="2">
    <source>
        <dbReference type="Pfam" id="PF25547"/>
    </source>
</evidence>
<feature type="region of interest" description="Disordered" evidence="1">
    <location>
        <begin position="1139"/>
        <end position="1160"/>
    </location>
</feature>
<dbReference type="InterPro" id="IPR049762">
    <property type="entry name" value="PoNe_dom"/>
</dbReference>
<feature type="compositionally biased region" description="Basic and acidic residues" evidence="1">
    <location>
        <begin position="610"/>
        <end position="644"/>
    </location>
</feature>
<comment type="caution">
    <text evidence="3">The sequence shown here is derived from an EMBL/GenBank/DDBJ whole genome shotgun (WGS) entry which is preliminary data.</text>
</comment>
<feature type="compositionally biased region" description="Basic and acidic residues" evidence="1">
    <location>
        <begin position="1091"/>
        <end position="1100"/>
    </location>
</feature>
<sequence>MGWVVAIAGGGMDKPSGLEYLLNWLGLDWPEGDEFKMWDLADDWHNAAKSLSDIDGDIDAAIAAVRAAYPDGSGGEAMIQQLQQMRSGPQAIDQLVAWFNHVGDSAEASGDSIQGGKIQFETLLLTTAAALLAEEAFPPTAPAEQAATIAISRVGARMAMRQLLKQIAENGLKDVLLTTLKNQWKRLLLHLVLDATIPAGVNLANQEAKVLSGHQDGINWGEVGQTAVVGLAGGLTGGFAGGLMQGWMRNLSSGMFRGLVSGITGGVTGTLASGLADMAYTGEWSMDPSALVAGAFWGAHGSLGGHHGPVEDGTAPHTRVTVSDEGAVPTERVSIPGEDGSTHVEPAGYSPGDHASVSDSGPGQHVTEHSETTHSSQTSHSSEVTRTQDNSMITRERPVDSQSGTGIPTETHSTTSHTVELHSETTNSTLTDHSGARADATSRPESPVAARSTSSAGEGVRASSTRPASTGDGSSSHRTAKPETLTPREESKPPTERPMAGDVESPGTREGLELPTSDPVHADKPFSAAFDHPVSETPHVEDVPFSGSRSGENAEVVVPNDISTIHDTPAPPEPATRAGLAEGTTHPGGPERPGGRVGDRPGSSPIRARSTGEERVPGESHSRPVESGSERPRELAGARSRGDDEVLGPNAIHSEGDKGTQSPENPADHTSHEQHHADHEDYAYTGGAIRPRDEGMAFEWAEDAYDAFRGSDRDVDDIAGVLAEHPREDGTYFSRDDIEQIKNHLFREEHPIRDYDGEIVQRRYDADPDIAEAWIRMRSGEPRPADLVLLEHELAESNFYRDNPGAIYQDAHAHANESHNWAKVAEPRTGERYDTLWGRDDGATDLLQPDPQRPERSGVPVRGDEGESRSGADDRQGEQQRPHGPTGGRDLPVRSGSDQAPGQAREGVASERGDRLVDDPDGTSREPRTGDHDDPASRPADRKQEEPQRDPAENEHHEDGPTDPHEPGTTERPSVEEAFHDHAETTDAGVSLHAQDPELSRLAARVPADDRYFTVDAHVTADGHVRIGEHRYTPEEFGDMLREHGWDGEKPIRMIGCDAAENGFAGRLANHLDTDVLAPTAKAWTDEHGRVYSSTSEKDANGNPRPHIPPDGEWHTTHPDGTVVIAGDDGFVPGTPAEAKHGLDHDPGAMRDAPGQNRRTIDPSDERLLEPLTEQTIDDRPVIVDENGVPHKIDGEPDSAAVATSRDFLNDQLRRSGELYDEKTGNGSRFYVQDDSNPAVPKAIIDGTDSITGTTADLVKVTWRDGRVAGVETFDATTSTRVVDDPASALGTLRNKLPDGTKYQADNSVFVAPTEASARAVTEAVGGDSRIRVIHPESGFDSAASAGESGARSRSGSEDEGAGSAHEGHPTRTGEDSTDGRPMARGDDDPGVPDGEKKTQQEAMREQVERANKDPEYFKRYYQDRGNYTVRHSKGVADETGYVPPHLVKDPATSKWIAENDAPAPLQPDYATVHDPVGPEGLAEEKLETLNSSAAERHDAISEDIQAERDLKSAREALKSEDTPENRTAVQKAEEEHSPLHREMSEKSEKFGETVAAEHAIPDHYEGAVPERLEGPANGNDQFDQVYKLPDGKYVVVECKSSVDTDLGARWTRDGLRVSQGRREYFLDILEEMRERGEEYPHELELADALEDALNDGDVDYILVQGQKNNGEYAGYVMKIFDISGRRTT</sequence>
<dbReference type="InterPro" id="IPR057746">
    <property type="entry name" value="CpnT-like_N"/>
</dbReference>
<feature type="region of interest" description="Disordered" evidence="1">
    <location>
        <begin position="1336"/>
        <end position="1418"/>
    </location>
</feature>
<evidence type="ECO:0000313" key="4">
    <source>
        <dbReference type="Proteomes" id="UP000438448"/>
    </source>
</evidence>
<dbReference type="Pfam" id="PF25547">
    <property type="entry name" value="WXG100_2"/>
    <property type="match status" value="1"/>
</dbReference>
<feature type="compositionally biased region" description="Low complexity" evidence="1">
    <location>
        <begin position="1337"/>
        <end position="1354"/>
    </location>
</feature>
<feature type="domain" description="Outer membrane channel protein CpnT-like N-terminal" evidence="2">
    <location>
        <begin position="21"/>
        <end position="152"/>
    </location>
</feature>
<organism evidence="3 4">
    <name type="scientific">Nocardia macrotermitis</name>
    <dbReference type="NCBI Taxonomy" id="2585198"/>
    <lineage>
        <taxon>Bacteria</taxon>
        <taxon>Bacillati</taxon>
        <taxon>Actinomycetota</taxon>
        <taxon>Actinomycetes</taxon>
        <taxon>Mycobacteriales</taxon>
        <taxon>Nocardiaceae</taxon>
        <taxon>Nocardia</taxon>
    </lineage>
</organism>
<dbReference type="EMBL" id="WEGK01000017">
    <property type="protein sequence ID" value="MQY23132.1"/>
    <property type="molecule type" value="Genomic_DNA"/>
</dbReference>
<proteinExistence type="predicted"/>
<evidence type="ECO:0000313" key="3">
    <source>
        <dbReference type="EMBL" id="MQY23132.1"/>
    </source>
</evidence>
<feature type="compositionally biased region" description="Basic and acidic residues" evidence="1">
    <location>
        <begin position="666"/>
        <end position="682"/>
    </location>
</feature>
<protein>
    <recommendedName>
        <fullName evidence="2">Outer membrane channel protein CpnT-like N-terminal domain-containing protein</fullName>
    </recommendedName>
</protein>
<feature type="compositionally biased region" description="Low complexity" evidence="1">
    <location>
        <begin position="373"/>
        <end position="385"/>
    </location>
</feature>